<dbReference type="SUPFAM" id="SSF57825">
    <property type="entry name" value="Aspartate carbamoyltransferase, Regulatory-chain, C-terminal domain"/>
    <property type="match status" value="1"/>
</dbReference>
<evidence type="ECO:0000313" key="2">
    <source>
        <dbReference type="EMBL" id="GAH34852.1"/>
    </source>
</evidence>
<dbReference type="InterPro" id="IPR036792">
    <property type="entry name" value="Asp_carbatrfase_reg_C_sf"/>
</dbReference>
<organism evidence="2">
    <name type="scientific">marine sediment metagenome</name>
    <dbReference type="NCBI Taxonomy" id="412755"/>
    <lineage>
        <taxon>unclassified sequences</taxon>
        <taxon>metagenomes</taxon>
        <taxon>ecological metagenomes</taxon>
    </lineage>
</organism>
<name>X1EQI4_9ZZZZ</name>
<reference evidence="2" key="1">
    <citation type="journal article" date="2014" name="Front. Microbiol.">
        <title>High frequency of phylogenetically diverse reductive dehalogenase-homologous genes in deep subseafloor sedimentary metagenomes.</title>
        <authorList>
            <person name="Kawai M."/>
            <person name="Futagami T."/>
            <person name="Toyoda A."/>
            <person name="Takaki Y."/>
            <person name="Nishi S."/>
            <person name="Hori S."/>
            <person name="Arai W."/>
            <person name="Tsubouchi T."/>
            <person name="Morono Y."/>
            <person name="Uchiyama I."/>
            <person name="Ito T."/>
            <person name="Fujiyama A."/>
            <person name="Inagaki F."/>
            <person name="Takami H."/>
        </authorList>
    </citation>
    <scope>NUCLEOTIDE SEQUENCE</scope>
    <source>
        <strain evidence="2">Expedition CK06-06</strain>
    </source>
</reference>
<protein>
    <submittedName>
        <fullName evidence="2">Uncharacterized protein</fullName>
    </submittedName>
</protein>
<accession>X1EQI4</accession>
<keyword evidence="1" id="KW-0665">Pyrimidine biosynthesis</keyword>
<sequence>MEFIEKNKDTISDKVTAKDLEISLGDLTKDKDKVIGTLNICPNKDCSASLKDKVISKLKDKIELNCPYCNINLKVSDIKLIEFQFKKE</sequence>
<dbReference type="GO" id="GO:0006221">
    <property type="term" value="P:pyrimidine nucleotide biosynthetic process"/>
    <property type="evidence" value="ECO:0007669"/>
    <property type="project" value="UniProtKB-KW"/>
</dbReference>
<dbReference type="AlphaFoldDB" id="X1EQI4"/>
<dbReference type="EMBL" id="BARU01013267">
    <property type="protein sequence ID" value="GAH34852.1"/>
    <property type="molecule type" value="Genomic_DNA"/>
</dbReference>
<comment type="caution">
    <text evidence="2">The sequence shown here is derived from an EMBL/GenBank/DDBJ whole genome shotgun (WGS) entry which is preliminary data.</text>
</comment>
<proteinExistence type="predicted"/>
<gene>
    <name evidence="2" type="ORF">S03H2_24062</name>
</gene>
<evidence type="ECO:0000256" key="1">
    <source>
        <dbReference type="ARBA" id="ARBA00022975"/>
    </source>
</evidence>